<evidence type="ECO:0000256" key="3">
    <source>
        <dbReference type="SAM" id="MobiDB-lite"/>
    </source>
</evidence>
<gene>
    <name evidence="4" type="ORF">BDA99DRAFT_502677</name>
</gene>
<dbReference type="InterPro" id="IPR002885">
    <property type="entry name" value="PPR_rpt"/>
</dbReference>
<reference evidence="4" key="2">
    <citation type="submission" date="2023-02" db="EMBL/GenBank/DDBJ databases">
        <authorList>
            <consortium name="DOE Joint Genome Institute"/>
            <person name="Mondo S.J."/>
            <person name="Chang Y."/>
            <person name="Wang Y."/>
            <person name="Ahrendt S."/>
            <person name="Andreopoulos W."/>
            <person name="Barry K."/>
            <person name="Beard J."/>
            <person name="Benny G.L."/>
            <person name="Blankenship S."/>
            <person name="Bonito G."/>
            <person name="Cuomo C."/>
            <person name="Desiro A."/>
            <person name="Gervers K.A."/>
            <person name="Hundley H."/>
            <person name="Kuo A."/>
            <person name="LaButti K."/>
            <person name="Lang B.F."/>
            <person name="Lipzen A."/>
            <person name="O'Donnell K."/>
            <person name="Pangilinan J."/>
            <person name="Reynolds N."/>
            <person name="Sandor L."/>
            <person name="Smith M.W."/>
            <person name="Tsang A."/>
            <person name="Grigoriev I.V."/>
            <person name="Stajich J.E."/>
            <person name="Spatafora J.W."/>
        </authorList>
    </citation>
    <scope>NUCLEOTIDE SEQUENCE</scope>
    <source>
        <strain evidence="4">RSA 2281</strain>
    </source>
</reference>
<feature type="repeat" description="PPR" evidence="2">
    <location>
        <begin position="491"/>
        <end position="521"/>
    </location>
</feature>
<evidence type="ECO:0000313" key="4">
    <source>
        <dbReference type="EMBL" id="KAI9270784.1"/>
    </source>
</evidence>
<dbReference type="PANTHER" id="PTHR46128">
    <property type="entry name" value="MITOCHONDRIAL GROUP I INTRON SPLICING FACTOR CCM1"/>
    <property type="match status" value="1"/>
</dbReference>
<name>A0AAD5KM89_9FUNG</name>
<feature type="region of interest" description="Disordered" evidence="3">
    <location>
        <begin position="130"/>
        <end position="160"/>
    </location>
</feature>
<dbReference type="EMBL" id="JAIXMP010000007">
    <property type="protein sequence ID" value="KAI9270784.1"/>
    <property type="molecule type" value="Genomic_DNA"/>
</dbReference>
<organism evidence="4 5">
    <name type="scientific">Phascolomyces articulosus</name>
    <dbReference type="NCBI Taxonomy" id="60185"/>
    <lineage>
        <taxon>Eukaryota</taxon>
        <taxon>Fungi</taxon>
        <taxon>Fungi incertae sedis</taxon>
        <taxon>Mucoromycota</taxon>
        <taxon>Mucoromycotina</taxon>
        <taxon>Mucoromycetes</taxon>
        <taxon>Mucorales</taxon>
        <taxon>Lichtheimiaceae</taxon>
        <taxon>Phascolomyces</taxon>
    </lineage>
</organism>
<dbReference type="Gene3D" id="1.25.40.10">
    <property type="entry name" value="Tetratricopeptide repeat domain"/>
    <property type="match status" value="2"/>
</dbReference>
<dbReference type="NCBIfam" id="TIGR00756">
    <property type="entry name" value="PPR"/>
    <property type="match status" value="1"/>
</dbReference>
<reference evidence="4" key="1">
    <citation type="journal article" date="2022" name="IScience">
        <title>Evolution of zygomycete secretomes and the origins of terrestrial fungal ecologies.</title>
        <authorList>
            <person name="Chang Y."/>
            <person name="Wang Y."/>
            <person name="Mondo S."/>
            <person name="Ahrendt S."/>
            <person name="Andreopoulos W."/>
            <person name="Barry K."/>
            <person name="Beard J."/>
            <person name="Benny G.L."/>
            <person name="Blankenship S."/>
            <person name="Bonito G."/>
            <person name="Cuomo C."/>
            <person name="Desiro A."/>
            <person name="Gervers K.A."/>
            <person name="Hundley H."/>
            <person name="Kuo A."/>
            <person name="LaButti K."/>
            <person name="Lang B.F."/>
            <person name="Lipzen A."/>
            <person name="O'Donnell K."/>
            <person name="Pangilinan J."/>
            <person name="Reynolds N."/>
            <person name="Sandor L."/>
            <person name="Smith M.E."/>
            <person name="Tsang A."/>
            <person name="Grigoriev I.V."/>
            <person name="Stajich J.E."/>
            <person name="Spatafora J.W."/>
        </authorList>
    </citation>
    <scope>NUCLEOTIDE SEQUENCE</scope>
    <source>
        <strain evidence="4">RSA 2281</strain>
    </source>
</reference>
<dbReference type="Pfam" id="PF13812">
    <property type="entry name" value="PPR_3"/>
    <property type="match status" value="1"/>
</dbReference>
<sequence length="756" mass="87742">MLLSTCLCPTQRHVSRKARSLFLSVHNNLKTKPAASPSVAFCRQLSYNKYSDFNIKYPSSQWVSSLCTPRLYRELSTCRPTLSIATRSVTPILEEDAIDDEVIADDTMLQRIDSPIDILALIESAQQKQQQQQQQRLTNENSDDINEQQSDTRSQRRATSSIMEQPYCSVKGLEIWVNTNQFSQALEALCSTSRLSYYPVKIRHALYNKIAQLDAPDIVELIRPWATQYASDNTRVWRVIKDTSTFWNLGKISEMIQYCASCSEHNERLQLHLFNRLLVDYRHRRVDMSSLLQVIPRKKDGNDDGDNITIKLFNMAMNTGLRQGCIEDVELLLREMQKRNVDLDAASFNILIRLKLKLGRNSMELATSIYEQMQTRNIEPTIATFNTFIDYSCRYLLWDDLDMWVDRMKSKGIHGNSITVRILMNAMFKQRYESKVAMTFERIMSNTSMPTDESSLNPIIATLLRHKRPLTALSLLDKIFSPNETSHSPPTVYAYNLLIHGLSQKGDLEAAHQVLDAMVSKNDHRIPQPDIVSYTTLIHGYIRKAESNDIDIDTILRLYRQVRESELESNYKLQTVLLHGIIKSRYVKIEKARRLFDLIIAEDDKKLQSASQGYGVVPEEDRLNQVILYNLMMDGYFIYAYYRNQKHGLAQSSIEPQQALLNDAIRKNLELTTSSLNIWVRGLAIFNRDLYAAAALVKQFERLGIRPNERTMWYLCRTAYMKGRRDKARWWLQEYERQGHVIRGRGLRDLKRRLRL</sequence>
<evidence type="ECO:0008006" key="6">
    <source>
        <dbReference type="Google" id="ProtNLM"/>
    </source>
</evidence>
<dbReference type="InterPro" id="IPR050872">
    <property type="entry name" value="PPR_P_subfamily"/>
</dbReference>
<dbReference type="AlphaFoldDB" id="A0AAD5KM89"/>
<comment type="caution">
    <text evidence="4">The sequence shown here is derived from an EMBL/GenBank/DDBJ whole genome shotgun (WGS) entry which is preliminary data.</text>
</comment>
<comment type="similarity">
    <text evidence="1">Belongs to the PPR family. P subfamily.</text>
</comment>
<evidence type="ECO:0000256" key="1">
    <source>
        <dbReference type="ARBA" id="ARBA00007626"/>
    </source>
</evidence>
<protein>
    <recommendedName>
        <fullName evidence="6">Pentatricopeptide repeat-containing protein</fullName>
    </recommendedName>
</protein>
<evidence type="ECO:0000313" key="5">
    <source>
        <dbReference type="Proteomes" id="UP001209540"/>
    </source>
</evidence>
<feature type="repeat" description="PPR" evidence="2">
    <location>
        <begin position="344"/>
        <end position="380"/>
    </location>
</feature>
<dbReference type="InterPro" id="IPR011990">
    <property type="entry name" value="TPR-like_helical_dom_sf"/>
</dbReference>
<dbReference type="Proteomes" id="UP001209540">
    <property type="component" value="Unassembled WGS sequence"/>
</dbReference>
<accession>A0AAD5KM89</accession>
<dbReference type="PANTHER" id="PTHR46128:SF178">
    <property type="entry name" value="UBA DOMAIN-CONTAINING PROTEIN"/>
    <property type="match status" value="1"/>
</dbReference>
<proteinExistence type="inferred from homology"/>
<dbReference type="Pfam" id="PF13041">
    <property type="entry name" value="PPR_2"/>
    <property type="match status" value="1"/>
</dbReference>
<dbReference type="PROSITE" id="PS51375">
    <property type="entry name" value="PPR"/>
    <property type="match status" value="2"/>
</dbReference>
<feature type="compositionally biased region" description="Polar residues" evidence="3">
    <location>
        <begin position="147"/>
        <end position="160"/>
    </location>
</feature>
<keyword evidence="5" id="KW-1185">Reference proteome</keyword>
<evidence type="ECO:0000256" key="2">
    <source>
        <dbReference type="PROSITE-ProRule" id="PRU00708"/>
    </source>
</evidence>